<dbReference type="Proteomes" id="UP000611762">
    <property type="component" value="Unassembled WGS sequence"/>
</dbReference>
<dbReference type="RefSeq" id="WP_249311808.1">
    <property type="nucleotide sequence ID" value="NZ_JACRSU010000002.1"/>
</dbReference>
<reference evidence="1" key="1">
    <citation type="submission" date="2020-08" db="EMBL/GenBank/DDBJ databases">
        <title>Genome public.</title>
        <authorList>
            <person name="Liu C."/>
            <person name="Sun Q."/>
        </authorList>
    </citation>
    <scope>NUCLEOTIDE SEQUENCE</scope>
    <source>
        <strain evidence="1">H8</strain>
    </source>
</reference>
<name>A0A926HY26_9FIRM</name>
<evidence type="ECO:0000313" key="1">
    <source>
        <dbReference type="EMBL" id="MBC8540649.1"/>
    </source>
</evidence>
<protein>
    <submittedName>
        <fullName evidence="1">Uncharacterized protein</fullName>
    </submittedName>
</protein>
<accession>A0A926HY26</accession>
<evidence type="ECO:0000313" key="2">
    <source>
        <dbReference type="Proteomes" id="UP000611762"/>
    </source>
</evidence>
<dbReference type="AlphaFoldDB" id="A0A926HY26"/>
<keyword evidence="2" id="KW-1185">Reference proteome</keyword>
<sequence length="65" mass="7659">MGVIREDCYWYKHKMRGQRGCGVLNCLQCKNGACSFYETEADYEARQDKFDEKQNAIARKGLFFH</sequence>
<proteinExistence type="predicted"/>
<organism evidence="1 2">
    <name type="scientific">Congzhengia minquanensis</name>
    <dbReference type="NCBI Taxonomy" id="2763657"/>
    <lineage>
        <taxon>Bacteria</taxon>
        <taxon>Bacillati</taxon>
        <taxon>Bacillota</taxon>
        <taxon>Clostridia</taxon>
        <taxon>Eubacteriales</taxon>
        <taxon>Oscillospiraceae</taxon>
        <taxon>Congzhengia</taxon>
    </lineage>
</organism>
<gene>
    <name evidence="1" type="ORF">H8698_06630</name>
</gene>
<dbReference type="EMBL" id="JACRSU010000002">
    <property type="protein sequence ID" value="MBC8540649.1"/>
    <property type="molecule type" value="Genomic_DNA"/>
</dbReference>
<comment type="caution">
    <text evidence="1">The sequence shown here is derived from an EMBL/GenBank/DDBJ whole genome shotgun (WGS) entry which is preliminary data.</text>
</comment>